<evidence type="ECO:0000256" key="5">
    <source>
        <dbReference type="ARBA" id="ARBA00022801"/>
    </source>
</evidence>
<dbReference type="Proteomes" id="UP001161017">
    <property type="component" value="Unassembled WGS sequence"/>
</dbReference>
<evidence type="ECO:0000313" key="12">
    <source>
        <dbReference type="Proteomes" id="UP001161017"/>
    </source>
</evidence>
<keyword evidence="3" id="KW-0479">Metal-binding</keyword>
<dbReference type="Gene3D" id="3.40.390.10">
    <property type="entry name" value="Collagenase (Catalytic Domain)"/>
    <property type="match status" value="1"/>
</dbReference>
<protein>
    <recommendedName>
        <fullName evidence="10">Peptidase M43 pregnancy-associated plasma-A domain-containing protein</fullName>
    </recommendedName>
</protein>
<dbReference type="AlphaFoldDB" id="A0AA43TXH0"/>
<evidence type="ECO:0000256" key="9">
    <source>
        <dbReference type="SAM" id="SignalP"/>
    </source>
</evidence>
<evidence type="ECO:0000259" key="10">
    <source>
        <dbReference type="Pfam" id="PF05572"/>
    </source>
</evidence>
<feature type="signal peptide" evidence="9">
    <location>
        <begin position="1"/>
        <end position="24"/>
    </location>
</feature>
<gene>
    <name evidence="11" type="ORF">OHK93_002698</name>
</gene>
<dbReference type="PANTHER" id="PTHR47466:SF1">
    <property type="entry name" value="METALLOPROTEASE MEP1 (AFU_ORTHOLOGUE AFUA_1G07730)-RELATED"/>
    <property type="match status" value="1"/>
</dbReference>
<evidence type="ECO:0000256" key="4">
    <source>
        <dbReference type="ARBA" id="ARBA00022729"/>
    </source>
</evidence>
<keyword evidence="2" id="KW-0645">Protease</keyword>
<organism evidence="11 12">
    <name type="scientific">Ramalina farinacea</name>
    <dbReference type="NCBI Taxonomy" id="258253"/>
    <lineage>
        <taxon>Eukaryota</taxon>
        <taxon>Fungi</taxon>
        <taxon>Dikarya</taxon>
        <taxon>Ascomycota</taxon>
        <taxon>Pezizomycotina</taxon>
        <taxon>Lecanoromycetes</taxon>
        <taxon>OSLEUM clade</taxon>
        <taxon>Lecanoromycetidae</taxon>
        <taxon>Lecanorales</taxon>
        <taxon>Lecanorineae</taxon>
        <taxon>Ramalinaceae</taxon>
        <taxon>Ramalina</taxon>
    </lineage>
</organism>
<comment type="similarity">
    <text evidence="1">Belongs to the peptidase M43B family.</text>
</comment>
<comment type="caution">
    <text evidence="11">The sequence shown here is derived from an EMBL/GenBank/DDBJ whole genome shotgun (WGS) entry which is preliminary data.</text>
</comment>
<proteinExistence type="inferred from homology"/>
<feature type="domain" description="Peptidase M43 pregnancy-associated plasma-A" evidence="10">
    <location>
        <begin position="218"/>
        <end position="312"/>
    </location>
</feature>
<keyword evidence="7" id="KW-0482">Metalloprotease</keyword>
<evidence type="ECO:0000256" key="7">
    <source>
        <dbReference type="ARBA" id="ARBA00023049"/>
    </source>
</evidence>
<evidence type="ECO:0000256" key="3">
    <source>
        <dbReference type="ARBA" id="ARBA00022723"/>
    </source>
</evidence>
<evidence type="ECO:0000256" key="2">
    <source>
        <dbReference type="ARBA" id="ARBA00022670"/>
    </source>
</evidence>
<evidence type="ECO:0000313" key="11">
    <source>
        <dbReference type="EMBL" id="MDI1491489.1"/>
    </source>
</evidence>
<evidence type="ECO:0000256" key="1">
    <source>
        <dbReference type="ARBA" id="ARBA00008721"/>
    </source>
</evidence>
<keyword evidence="8" id="KW-1015">Disulfide bond</keyword>
<dbReference type="SUPFAM" id="SSF55486">
    <property type="entry name" value="Metalloproteases ('zincins'), catalytic domain"/>
    <property type="match status" value="1"/>
</dbReference>
<keyword evidence="12" id="KW-1185">Reference proteome</keyword>
<keyword evidence="4 9" id="KW-0732">Signal</keyword>
<accession>A0AA43TXH0</accession>
<dbReference type="GO" id="GO:0046872">
    <property type="term" value="F:metal ion binding"/>
    <property type="evidence" value="ECO:0007669"/>
    <property type="project" value="UniProtKB-KW"/>
</dbReference>
<keyword evidence="6" id="KW-0862">Zinc</keyword>
<dbReference type="GO" id="GO:0008237">
    <property type="term" value="F:metallopeptidase activity"/>
    <property type="evidence" value="ECO:0007669"/>
    <property type="project" value="UniProtKB-KW"/>
</dbReference>
<dbReference type="Pfam" id="PF05572">
    <property type="entry name" value="Peptidase_M43"/>
    <property type="match status" value="1"/>
</dbReference>
<evidence type="ECO:0000256" key="8">
    <source>
        <dbReference type="ARBA" id="ARBA00023157"/>
    </source>
</evidence>
<dbReference type="GO" id="GO:0006508">
    <property type="term" value="P:proteolysis"/>
    <property type="evidence" value="ECO:0007669"/>
    <property type="project" value="UniProtKB-KW"/>
</dbReference>
<reference evidence="11" key="1">
    <citation type="journal article" date="2023" name="Genome Biol. Evol.">
        <title>First Whole Genome Sequence and Flow Cytometry Genome Size Data for the Lichen-Forming Fungus Ramalina farinacea (Ascomycota).</title>
        <authorList>
            <person name="Llewellyn T."/>
            <person name="Mian S."/>
            <person name="Hill R."/>
            <person name="Leitch I.J."/>
            <person name="Gaya E."/>
        </authorList>
    </citation>
    <scope>NUCLEOTIDE SEQUENCE</scope>
    <source>
        <strain evidence="11">LIQ254RAFAR</strain>
    </source>
</reference>
<dbReference type="InterPro" id="IPR024079">
    <property type="entry name" value="MetalloPept_cat_dom_sf"/>
</dbReference>
<dbReference type="InterPro" id="IPR008754">
    <property type="entry name" value="Peptidase_M43"/>
</dbReference>
<evidence type="ECO:0000256" key="6">
    <source>
        <dbReference type="ARBA" id="ARBA00022833"/>
    </source>
</evidence>
<sequence length="322" mass="35076">MPHLLQSTCLAGLVISAVPVGSISAPDGFARQGKYQYGPCANTVVPDYLRANFNTSSAGDLPLNIRLYMHIVETNIGDSPAQELLDNQVTVLNSAFNPHGINFTYSGKTETYNTTVWTLPYQDFVTTFVPQQRQGEYIDLNLFIHSGLQLAGIQSTTIDPDNTWGLPPHHGEPHTGLLGVSTWPVPTNEDLDPYGDSCVIEAYSLPDESSPVLIANGMTAVHQVGHWLGLLHPFQGKDLNLDGHEENDGCAEPNDFVPDTVPQKTQTSGCPAWKSTCGNATVLDNIHNYMDLSAGECLTEFTPGQGVRMRAVYNNLRVGHKQ</sequence>
<dbReference type="PANTHER" id="PTHR47466">
    <property type="match status" value="1"/>
</dbReference>
<dbReference type="EMBL" id="JAPUFD010000014">
    <property type="protein sequence ID" value="MDI1491489.1"/>
    <property type="molecule type" value="Genomic_DNA"/>
</dbReference>
<name>A0AA43TXH0_9LECA</name>
<keyword evidence="5" id="KW-0378">Hydrolase</keyword>
<feature type="chain" id="PRO_5041445789" description="Peptidase M43 pregnancy-associated plasma-A domain-containing protein" evidence="9">
    <location>
        <begin position="25"/>
        <end position="322"/>
    </location>
</feature>